<evidence type="ECO:0000313" key="2">
    <source>
        <dbReference type="EMBL" id="PUZ68076.1"/>
    </source>
</evidence>
<dbReference type="EMBL" id="CM009751">
    <property type="protein sequence ID" value="PUZ68076.1"/>
    <property type="molecule type" value="Genomic_DNA"/>
</dbReference>
<gene>
    <name evidence="2" type="ORF">GQ55_3G486200</name>
</gene>
<dbReference type="AlphaFoldDB" id="A0A2T7EJP7"/>
<evidence type="ECO:0000256" key="1">
    <source>
        <dbReference type="SAM" id="MobiDB-lite"/>
    </source>
</evidence>
<evidence type="ECO:0000313" key="3">
    <source>
        <dbReference type="Proteomes" id="UP000244336"/>
    </source>
</evidence>
<name>A0A2T7EJP7_9POAL</name>
<dbReference type="Gramene" id="PUZ68076">
    <property type="protein sequence ID" value="PUZ68076"/>
    <property type="gene ID" value="GQ55_3G486200"/>
</dbReference>
<keyword evidence="3" id="KW-1185">Reference proteome</keyword>
<feature type="region of interest" description="Disordered" evidence="1">
    <location>
        <begin position="149"/>
        <end position="168"/>
    </location>
</feature>
<sequence length="168" mass="18723">MNLRRRRTNGVYGSIGELLAHLELNLDPADLFDVHAKLPHWLHHAKDNELIKVDAHTAPDPNFAAAVGSFWVKVSSAAAFRRALADLGLPIRGNALPAVFLFMLPTIPLRAMLTASRDATWSREAPRAGGYHHRQPPGFEEQSFRLQECRRAAHRHQQDKRSGGIAIS</sequence>
<proteinExistence type="predicted"/>
<dbReference type="Proteomes" id="UP000244336">
    <property type="component" value="Chromosome 3"/>
</dbReference>
<organism evidence="2 3">
    <name type="scientific">Panicum hallii var. hallii</name>
    <dbReference type="NCBI Taxonomy" id="1504633"/>
    <lineage>
        <taxon>Eukaryota</taxon>
        <taxon>Viridiplantae</taxon>
        <taxon>Streptophyta</taxon>
        <taxon>Embryophyta</taxon>
        <taxon>Tracheophyta</taxon>
        <taxon>Spermatophyta</taxon>
        <taxon>Magnoliopsida</taxon>
        <taxon>Liliopsida</taxon>
        <taxon>Poales</taxon>
        <taxon>Poaceae</taxon>
        <taxon>PACMAD clade</taxon>
        <taxon>Panicoideae</taxon>
        <taxon>Panicodae</taxon>
        <taxon>Paniceae</taxon>
        <taxon>Panicinae</taxon>
        <taxon>Panicum</taxon>
        <taxon>Panicum sect. Panicum</taxon>
    </lineage>
</organism>
<reference evidence="2 3" key="1">
    <citation type="submission" date="2018-04" db="EMBL/GenBank/DDBJ databases">
        <title>WGS assembly of Panicum hallii var. hallii HAL2.</title>
        <authorList>
            <person name="Lovell J."/>
            <person name="Jenkins J."/>
            <person name="Lowry D."/>
            <person name="Mamidi S."/>
            <person name="Sreedasyam A."/>
            <person name="Weng X."/>
            <person name="Barry K."/>
            <person name="Bonette J."/>
            <person name="Campitelli B."/>
            <person name="Daum C."/>
            <person name="Gordon S."/>
            <person name="Gould B."/>
            <person name="Lipzen A."/>
            <person name="MacQueen A."/>
            <person name="Palacio-Mejia J."/>
            <person name="Plott C."/>
            <person name="Shakirov E."/>
            <person name="Shu S."/>
            <person name="Yoshinaga Y."/>
            <person name="Zane M."/>
            <person name="Rokhsar D."/>
            <person name="Grimwood J."/>
            <person name="Schmutz J."/>
            <person name="Juenger T."/>
        </authorList>
    </citation>
    <scope>NUCLEOTIDE SEQUENCE [LARGE SCALE GENOMIC DNA]</scope>
    <source>
        <strain evidence="3">cv. HAL2</strain>
    </source>
</reference>
<protein>
    <submittedName>
        <fullName evidence="2">Uncharacterized protein</fullName>
    </submittedName>
</protein>
<accession>A0A2T7EJP7</accession>